<dbReference type="OrthoDB" id="6614320at2759"/>
<organism evidence="2 3">
    <name type="scientific">Folsomia candida</name>
    <name type="common">Springtail</name>
    <dbReference type="NCBI Taxonomy" id="158441"/>
    <lineage>
        <taxon>Eukaryota</taxon>
        <taxon>Metazoa</taxon>
        <taxon>Ecdysozoa</taxon>
        <taxon>Arthropoda</taxon>
        <taxon>Hexapoda</taxon>
        <taxon>Collembola</taxon>
        <taxon>Entomobryomorpha</taxon>
        <taxon>Isotomoidea</taxon>
        <taxon>Isotomidae</taxon>
        <taxon>Proisotominae</taxon>
        <taxon>Folsomia</taxon>
    </lineage>
</organism>
<dbReference type="EMBL" id="LNIX01000047">
    <property type="protein sequence ID" value="OXA38264.1"/>
    <property type="molecule type" value="Genomic_DNA"/>
</dbReference>
<evidence type="ECO:0000313" key="3">
    <source>
        <dbReference type="Proteomes" id="UP000198287"/>
    </source>
</evidence>
<dbReference type="Proteomes" id="UP000198287">
    <property type="component" value="Unassembled WGS sequence"/>
</dbReference>
<evidence type="ECO:0000256" key="1">
    <source>
        <dbReference type="SAM" id="MobiDB-lite"/>
    </source>
</evidence>
<gene>
    <name evidence="2" type="ORF">Fcan01_27034</name>
</gene>
<reference evidence="2 3" key="1">
    <citation type="submission" date="2015-12" db="EMBL/GenBank/DDBJ databases">
        <title>The genome of Folsomia candida.</title>
        <authorList>
            <person name="Faddeeva A."/>
            <person name="Derks M.F."/>
            <person name="Anvar Y."/>
            <person name="Smit S."/>
            <person name="Van Straalen N."/>
            <person name="Roelofs D."/>
        </authorList>
    </citation>
    <scope>NUCLEOTIDE SEQUENCE [LARGE SCALE GENOMIC DNA]</scope>
    <source>
        <strain evidence="2 3">VU population</strain>
        <tissue evidence="2">Whole body</tissue>
    </source>
</reference>
<evidence type="ECO:0000313" key="2">
    <source>
        <dbReference type="EMBL" id="OXA38264.1"/>
    </source>
</evidence>
<name>A0A226D075_FOLCA</name>
<sequence>MTDIVLKKSCVVEFPVDKTIEVVPRTWLSDNNTKCAFPSNRPKGFKKNQEDPESMSDPLWKIWEANVKKSYDKFERANDKAKKLLKAAYIDSSDLDIDGESSQERLQSAGEVIQPFESPINEKTEQEVESIPVTSDYCDDRITTLIEEFRAFQQTSIQNQLILQEEIRDLKNIVLRCLNSTNPAAATNAVRQFFIQAGNTEGIKAELSDSKLDSYIAKWLRDSINRGDEGKQKRSKAKNGRATVNKVPESEETAVKNVEPN</sequence>
<comment type="caution">
    <text evidence="2">The sequence shown here is derived from an EMBL/GenBank/DDBJ whole genome shotgun (WGS) entry which is preliminary data.</text>
</comment>
<protein>
    <submittedName>
        <fullName evidence="2">Uncharacterized protein</fullName>
    </submittedName>
</protein>
<feature type="region of interest" description="Disordered" evidence="1">
    <location>
        <begin position="227"/>
        <end position="261"/>
    </location>
</feature>
<dbReference type="AlphaFoldDB" id="A0A226D075"/>
<proteinExistence type="predicted"/>
<keyword evidence="3" id="KW-1185">Reference proteome</keyword>
<accession>A0A226D075</accession>